<dbReference type="InterPro" id="IPR007569">
    <property type="entry name" value="DUF559"/>
</dbReference>
<dbReference type="CDD" id="cd01038">
    <property type="entry name" value="Endonuclease_DUF559"/>
    <property type="match status" value="1"/>
</dbReference>
<dbReference type="RefSeq" id="WP_018577296.1">
    <property type="nucleotide sequence ID" value="NZ_KB892399.1"/>
</dbReference>
<dbReference type="PATRIC" id="fig|1122169.6.peg.2995"/>
<evidence type="ECO:0000313" key="2">
    <source>
        <dbReference type="EMBL" id="KTD57212.1"/>
    </source>
</evidence>
<evidence type="ECO:0000313" key="3">
    <source>
        <dbReference type="Proteomes" id="UP000054600"/>
    </source>
</evidence>
<evidence type="ECO:0000259" key="1">
    <source>
        <dbReference type="Pfam" id="PF04480"/>
    </source>
</evidence>
<comment type="caution">
    <text evidence="2">The sequence shown here is derived from an EMBL/GenBank/DDBJ whole genome shotgun (WGS) entry which is preliminary data.</text>
</comment>
<proteinExistence type="predicted"/>
<keyword evidence="3" id="KW-1185">Reference proteome</keyword>
<organism evidence="2 3">
    <name type="scientific">Legionella shakespearei DSM 23087</name>
    <dbReference type="NCBI Taxonomy" id="1122169"/>
    <lineage>
        <taxon>Bacteria</taxon>
        <taxon>Pseudomonadati</taxon>
        <taxon>Pseudomonadota</taxon>
        <taxon>Gammaproteobacteria</taxon>
        <taxon>Legionellales</taxon>
        <taxon>Legionellaceae</taxon>
        <taxon>Legionella</taxon>
    </lineage>
</organism>
<gene>
    <name evidence="2" type="ORF">Lsha_2594</name>
</gene>
<dbReference type="PANTHER" id="PTHR38590:SF1">
    <property type="entry name" value="BLL0828 PROTEIN"/>
    <property type="match status" value="1"/>
</dbReference>
<reference evidence="2 3" key="1">
    <citation type="submission" date="2015-11" db="EMBL/GenBank/DDBJ databases">
        <title>Genomic analysis of 38 Legionella species identifies large and diverse effector repertoires.</title>
        <authorList>
            <person name="Burstein D."/>
            <person name="Amaro F."/>
            <person name="Zusman T."/>
            <person name="Lifshitz Z."/>
            <person name="Cohen O."/>
            <person name="Gilbert J.A."/>
            <person name="Pupko T."/>
            <person name="Shuman H.A."/>
            <person name="Segal G."/>
        </authorList>
    </citation>
    <scope>NUCLEOTIDE SEQUENCE [LARGE SCALE GENOMIC DNA]</scope>
    <source>
        <strain evidence="2 3">ATCC 49655</strain>
    </source>
</reference>
<dbReference type="EMBL" id="LNYW01000069">
    <property type="protein sequence ID" value="KTD57212.1"/>
    <property type="molecule type" value="Genomic_DNA"/>
</dbReference>
<accession>A0A0W0YJY3</accession>
<dbReference type="AlphaFoldDB" id="A0A0W0YJY3"/>
<sequence length="116" mass="13982">MVKTDEQMRQRAKLLRQNTTDAEQHLWFYLRAHRLQGYKFKRQVPIGNYIIDFICTQRKLIVELDGGQHILNKEYDEERTSYLNSLGYIVLRFWNDEVLLNIENVLESIFMSLEDL</sequence>
<dbReference type="InterPro" id="IPR047216">
    <property type="entry name" value="Endonuclease_DUF559_bact"/>
</dbReference>
<dbReference type="SUPFAM" id="SSF52980">
    <property type="entry name" value="Restriction endonuclease-like"/>
    <property type="match status" value="1"/>
</dbReference>
<dbReference type="eggNOG" id="COG2852">
    <property type="taxonomic scope" value="Bacteria"/>
</dbReference>
<dbReference type="Pfam" id="PF04480">
    <property type="entry name" value="DUF559"/>
    <property type="match status" value="1"/>
</dbReference>
<dbReference type="Gene3D" id="3.40.960.10">
    <property type="entry name" value="VSR Endonuclease"/>
    <property type="match status" value="1"/>
</dbReference>
<dbReference type="STRING" id="1122169.Lsha_2594"/>
<name>A0A0W0YJY3_9GAMM</name>
<feature type="domain" description="DUF559" evidence="1">
    <location>
        <begin position="7"/>
        <end position="113"/>
    </location>
</feature>
<dbReference type="Proteomes" id="UP000054600">
    <property type="component" value="Unassembled WGS sequence"/>
</dbReference>
<protein>
    <submittedName>
        <fullName evidence="2">Multidrug efflux protein</fullName>
    </submittedName>
</protein>
<dbReference type="InterPro" id="IPR011335">
    <property type="entry name" value="Restrct_endonuc-II-like"/>
</dbReference>
<dbReference type="PANTHER" id="PTHR38590">
    <property type="entry name" value="BLL0828 PROTEIN"/>
    <property type="match status" value="1"/>
</dbReference>